<protein>
    <submittedName>
        <fullName evidence="2">Putative glycosyl transferase</fullName>
    </submittedName>
</protein>
<reference evidence="2 3" key="1">
    <citation type="journal article" date="2016" name="Genome Announc.">
        <title>Complete Genome Sequence of a New Megavirus Family Member Isolated from an Inland Water Lake for the First Time in India.</title>
        <authorList>
            <person name="Chatterjee A."/>
            <person name="Ali F."/>
            <person name="Bange D."/>
            <person name="Kondabagil K."/>
        </authorList>
    </citation>
    <scope>NUCLEOTIDE SEQUENCE [LARGE SCALE GENOMIC DNA]</scope>
    <source>
        <strain evidence="2">1</strain>
    </source>
</reference>
<dbReference type="CDD" id="cd00761">
    <property type="entry name" value="Glyco_tranf_GTA_type"/>
    <property type="match status" value="1"/>
</dbReference>
<evidence type="ECO:0000313" key="2">
    <source>
        <dbReference type="EMBL" id="ANB50648.1"/>
    </source>
</evidence>
<dbReference type="Gene3D" id="3.90.550.10">
    <property type="entry name" value="Spore Coat Polysaccharide Biosynthesis Protein SpsA, Chain A"/>
    <property type="match status" value="3"/>
</dbReference>
<dbReference type="GO" id="GO:0016740">
    <property type="term" value="F:transferase activity"/>
    <property type="evidence" value="ECO:0007669"/>
    <property type="project" value="UniProtKB-KW"/>
</dbReference>
<dbReference type="KEGG" id="vg:80513010"/>
<keyword evidence="3" id="KW-1185">Reference proteome</keyword>
<dbReference type="InterPro" id="IPR029044">
    <property type="entry name" value="Nucleotide-diphossugar_trans"/>
</dbReference>
<feature type="domain" description="Glycosyltransferase 2-like" evidence="1">
    <location>
        <begin position="889"/>
        <end position="1011"/>
    </location>
</feature>
<dbReference type="GeneID" id="80513010"/>
<keyword evidence="2" id="KW-0808">Transferase</keyword>
<feature type="domain" description="Glycosyltransferase 2-like" evidence="1">
    <location>
        <begin position="526"/>
        <end position="666"/>
    </location>
</feature>
<dbReference type="SUPFAM" id="SSF53448">
    <property type="entry name" value="Nucleotide-diphospho-sugar transferases"/>
    <property type="match status" value="3"/>
</dbReference>
<dbReference type="Proteomes" id="UP000241365">
    <property type="component" value="Segment"/>
</dbReference>
<dbReference type="InterPro" id="IPR050834">
    <property type="entry name" value="Glycosyltransf_2"/>
</dbReference>
<name>A0A167RG86_9VIRU</name>
<dbReference type="RefSeq" id="YP_010776399.1">
    <property type="nucleotide sequence ID" value="NC_075034.1"/>
</dbReference>
<feature type="domain" description="Glycosyltransferase 2-like" evidence="1">
    <location>
        <begin position="183"/>
        <end position="310"/>
    </location>
</feature>
<dbReference type="PANTHER" id="PTHR43685:SF11">
    <property type="entry name" value="GLYCOSYLTRANSFERASE TAGX-RELATED"/>
    <property type="match status" value="1"/>
</dbReference>
<proteinExistence type="predicted"/>
<sequence>MLKLEDITLNNFIPNRFASIERYNNYIRMTSQYGSSTSMIAIKNIQSISEKYNINFMASCNTEIYWRGSYNPNNQILIKNGFNSFQIMSNKNNQPVTIEIISNNLKGKYLEIYNFNVNKMHTINIPNTPINEINALVDIRKSSKLEVNALVDIRKSSKLETNQITIFPNVIYRNKISDPTNISVILPTYNRFKGFIKVVNNFKAQKLTNFEFIAIDDGSDMATYNLKKSYIDGLKDPRFKIFANDKNMGISYTLNRGINLSSGEYLTWVSDDNEYYSNYLSVLYDTNYDFIYSSWILNRGNNINQHVHKNYNNIFDLLRNFWGLASFMWKRSFIEKIGLYDQDLNGCEDYEYLLRTYMNTNSILYKKEITMKYFLSQDSGFFKKYQDIITLKSDITKIYEIIAKIHNQTDIFIYYSNIIPDSNLINLINTTYTDNKFTKILISSQNDISINDQIIKIPYVYKNIILNLCKKKNNHIYFENNVLKSDISLPYKLVTKLSEQPNNVHTEKINKVIKSRNNNIGTKKVTIVMAYHNRKPQTIATLDSIQKTTYNNFNVIIVDDASTEENRLEDIIYRYSYPIKLIRINPENKTWINPCIAYNVGLLQADGDIIIIQNPEIFHVGDIISHAANNLSIEQYFVYSCYASPDFKYNTELQNIFINSKPHEIRDNVMNNFISKINYADFSFDWKYYVSKYEDLKNIKLENEAIQHWNSIGNKEGRQCNKHNIYSPNEYILWKGWYNHPKYNYRPLHFISATFKQNIDKLKGFNESYKDGLWYDDDDFLKRIELITTVNVIPETNVFGIHQYHAGGSVSHIKDPVVHAKLVAGNKKVYEELLNNIKSNKIDVNASLNNNFSKNVKKHLFVNKNIDNVMIGIGVTTYSDENTSDKRIQIINDSLNSLKRNMGNVIVIIVVDGKYTAKHKAVLDKYSDVFEIIYRPKNGGIAKAKNTCIKNLLNKNIDIGFLADDDILYDKGWQQLYVSNIQNTGLQHLCYWPMNISPNVKYIDYNNTVIVNPQCGISGCFITFTRSVIDQVGYFRVYPYVYGYEHEDFTFRCVNKKIINHVTDVYGSNKYIKLHPNSLDNKSLKIDLEKIELNKIHNKQQTYRDYVDIIE</sequence>
<accession>A0A167RG86</accession>
<evidence type="ECO:0000259" key="1">
    <source>
        <dbReference type="Pfam" id="PF00535"/>
    </source>
</evidence>
<dbReference type="PANTHER" id="PTHR43685">
    <property type="entry name" value="GLYCOSYLTRANSFERASE"/>
    <property type="match status" value="1"/>
</dbReference>
<evidence type="ECO:0000313" key="3">
    <source>
        <dbReference type="Proteomes" id="UP000241365"/>
    </source>
</evidence>
<organism evidence="2 3">
    <name type="scientific">Powai lake megavirus</name>
    <dbReference type="NCBI Taxonomy" id="1842663"/>
    <lineage>
        <taxon>Viruses</taxon>
        <taxon>Varidnaviria</taxon>
        <taxon>Bamfordvirae</taxon>
        <taxon>Nucleocytoviricota</taxon>
        <taxon>Megaviricetes</taxon>
        <taxon>Imitervirales</taxon>
        <taxon>Mimiviridae</taxon>
        <taxon>Megamimivirinae</taxon>
        <taxon>Megavirus</taxon>
        <taxon>Megavirus powaiense</taxon>
    </lineage>
</organism>
<dbReference type="InterPro" id="IPR001173">
    <property type="entry name" value="Glyco_trans_2-like"/>
</dbReference>
<dbReference type="Pfam" id="PF00535">
    <property type="entry name" value="Glycos_transf_2"/>
    <property type="match status" value="3"/>
</dbReference>
<dbReference type="EMBL" id="KU877344">
    <property type="protein sequence ID" value="ANB50648.1"/>
    <property type="molecule type" value="Genomic_DNA"/>
</dbReference>